<organism evidence="2 3">
    <name type="scientific">Mesorhizobium alhagi CCNWXJ12-2</name>
    <dbReference type="NCBI Taxonomy" id="1107882"/>
    <lineage>
        <taxon>Bacteria</taxon>
        <taxon>Pseudomonadati</taxon>
        <taxon>Pseudomonadota</taxon>
        <taxon>Alphaproteobacteria</taxon>
        <taxon>Hyphomicrobiales</taxon>
        <taxon>Phyllobacteriaceae</taxon>
        <taxon>Allomesorhizobium</taxon>
    </lineage>
</organism>
<dbReference type="Proteomes" id="UP000003250">
    <property type="component" value="Unassembled WGS sequence"/>
</dbReference>
<evidence type="ECO:0000313" key="2">
    <source>
        <dbReference type="EMBL" id="EHK56346.1"/>
    </source>
</evidence>
<gene>
    <name evidence="2" type="ORF">MAXJ12_15374</name>
</gene>
<accession>H0HSD6</accession>
<keyword evidence="1" id="KW-0812">Transmembrane</keyword>
<dbReference type="EMBL" id="AHAM01000125">
    <property type="protein sequence ID" value="EHK56346.1"/>
    <property type="molecule type" value="Genomic_DNA"/>
</dbReference>
<keyword evidence="1" id="KW-0472">Membrane</keyword>
<reference evidence="2 3" key="1">
    <citation type="journal article" date="2012" name="J. Bacteriol.">
        <title>Draft Genome Sequence of Mesorhizobium alhagi CCNWXJ12-2T, a Novel Salt-Resistant Species Isolated from the Desert of Northwestern China.</title>
        <authorList>
            <person name="Zhou M."/>
            <person name="Chen W."/>
            <person name="Chen H."/>
            <person name="Wei G."/>
        </authorList>
    </citation>
    <scope>NUCLEOTIDE SEQUENCE [LARGE SCALE GENOMIC DNA]</scope>
    <source>
        <strain evidence="2 3">CCNWXJ12-2</strain>
    </source>
</reference>
<evidence type="ECO:0000256" key="1">
    <source>
        <dbReference type="SAM" id="Phobius"/>
    </source>
</evidence>
<name>H0HSD6_9HYPH</name>
<dbReference type="AlphaFoldDB" id="H0HSD6"/>
<evidence type="ECO:0000313" key="3">
    <source>
        <dbReference type="Proteomes" id="UP000003250"/>
    </source>
</evidence>
<protein>
    <submittedName>
        <fullName evidence="2">Uncharacterized protein</fullName>
    </submittedName>
</protein>
<keyword evidence="3" id="KW-1185">Reference proteome</keyword>
<keyword evidence="1" id="KW-1133">Transmembrane helix</keyword>
<proteinExistence type="predicted"/>
<feature type="transmembrane region" description="Helical" evidence="1">
    <location>
        <begin position="12"/>
        <end position="29"/>
    </location>
</feature>
<sequence>MDKSVHEARWILGPLLGLCGLVVVVGLVAG</sequence>